<evidence type="ECO:0000256" key="13">
    <source>
        <dbReference type="ARBA" id="ARBA00023237"/>
    </source>
</evidence>
<evidence type="ECO:0000256" key="14">
    <source>
        <dbReference type="PROSITE-ProRule" id="PRU01360"/>
    </source>
</evidence>
<evidence type="ECO:0000256" key="8">
    <source>
        <dbReference type="ARBA" id="ARBA00023004"/>
    </source>
</evidence>
<feature type="signal peptide" evidence="16">
    <location>
        <begin position="1"/>
        <end position="27"/>
    </location>
</feature>
<evidence type="ECO:0000313" key="19">
    <source>
        <dbReference type="EMBL" id="TWI04600.1"/>
    </source>
</evidence>
<dbReference type="InterPro" id="IPR000531">
    <property type="entry name" value="Beta-barrel_TonB"/>
</dbReference>
<evidence type="ECO:0000256" key="2">
    <source>
        <dbReference type="ARBA" id="ARBA00009810"/>
    </source>
</evidence>
<keyword evidence="5" id="KW-0410">Iron transport</keyword>
<keyword evidence="3 14" id="KW-0813">Transport</keyword>
<sequence length="706" mass="77430">MFCLRQHHVFLFSVMAPAIVVPGIVHAQDGEQARTLDAVVVVAERAVTATKTDTPLVKTPQAISVVPSDLFIERGARNMQETLRYSAGVNAEAYGLDTRSDGSTIRGLDPVQYLDGMRKVYNFSPLPRTEVYTLDRVEVLRGPSSVLYGQGASGGILNTVSKRPQFTQAGEVGVQIGNFQRRQVQADITGPLDDSGQLAGRFIAVARDSDMQTDHLPDDRQVLAPSITWRPGDRTEITFLGLYQRDRTASSQQFLPVVSTLHASERGSLDPSTFLGDKGYDRLDARQASGTLLAEHRFNDTVALRSALRYLDADTTFQEIYPDTYSSPLDPFIDAERRVVNRNLYAIKPHIRTLTNDNSLQFNFDTGAFNHTLLAGVDYTDFRQESSSAFCSAFSDPADCVVTPIDIYNPVSSGVVAPAYVEDPDLRNTQLGLYVQDQIRYADRVSLVLGVRRDRARSETEGSEAQTDEATTFRVGVIGEVGKGVSPYLSYSESFLPVAGVDFYGNALVPVRGRQVEGGVKWAPARGMLFTANAYRIIESNRPTNDPEHVLFSTQTGEIRSRGFELEGAYAVADDITITASYSYNKAEVTESNFPNEIGKQLNDTPQRLASLWAAKTFEVGQQASLRVGLGGRHVGSTLSTGTTHSLTTPSYTLADALVALDWSDWSLALNVNNLLDKTYFAPCRAFGDCFSGNSRTVVGTIAYRF</sequence>
<keyword evidence="10 15" id="KW-0798">TonB box</keyword>
<organism evidence="19 20">
    <name type="scientific">Luteimonas cucumeris</name>
    <dbReference type="NCBI Taxonomy" id="985012"/>
    <lineage>
        <taxon>Bacteria</taxon>
        <taxon>Pseudomonadati</taxon>
        <taxon>Pseudomonadota</taxon>
        <taxon>Gammaproteobacteria</taxon>
        <taxon>Lysobacterales</taxon>
        <taxon>Lysobacteraceae</taxon>
        <taxon>Luteimonas</taxon>
    </lineage>
</organism>
<keyword evidence="12 19" id="KW-0675">Receptor</keyword>
<dbReference type="Gene3D" id="2.40.170.20">
    <property type="entry name" value="TonB-dependent receptor, beta-barrel domain"/>
    <property type="match status" value="1"/>
</dbReference>
<dbReference type="InterPro" id="IPR039426">
    <property type="entry name" value="TonB-dep_rcpt-like"/>
</dbReference>
<dbReference type="InterPro" id="IPR037066">
    <property type="entry name" value="Plug_dom_sf"/>
</dbReference>
<dbReference type="AlphaFoldDB" id="A0A562LAD8"/>
<evidence type="ECO:0000256" key="7">
    <source>
        <dbReference type="ARBA" id="ARBA00022729"/>
    </source>
</evidence>
<evidence type="ECO:0000259" key="18">
    <source>
        <dbReference type="Pfam" id="PF07715"/>
    </source>
</evidence>
<keyword evidence="13 14" id="KW-0998">Cell outer membrane</keyword>
<evidence type="ECO:0000256" key="9">
    <source>
        <dbReference type="ARBA" id="ARBA00023065"/>
    </source>
</evidence>
<dbReference type="GO" id="GO:0038023">
    <property type="term" value="F:signaling receptor activity"/>
    <property type="evidence" value="ECO:0007669"/>
    <property type="project" value="InterPro"/>
</dbReference>
<keyword evidence="8" id="KW-0408">Iron</keyword>
<keyword evidence="11 14" id="KW-0472">Membrane</keyword>
<dbReference type="Pfam" id="PF07715">
    <property type="entry name" value="Plug"/>
    <property type="match status" value="1"/>
</dbReference>
<keyword evidence="4 14" id="KW-1134">Transmembrane beta strand</keyword>
<comment type="similarity">
    <text evidence="2 14 15">Belongs to the TonB-dependent receptor family.</text>
</comment>
<evidence type="ECO:0000256" key="3">
    <source>
        <dbReference type="ARBA" id="ARBA00022448"/>
    </source>
</evidence>
<evidence type="ECO:0000313" key="20">
    <source>
        <dbReference type="Proteomes" id="UP000315167"/>
    </source>
</evidence>
<protein>
    <submittedName>
        <fullName evidence="19">Iron complex outermembrane receptor protein</fullName>
    </submittedName>
</protein>
<feature type="chain" id="PRO_5021815142" evidence="16">
    <location>
        <begin position="28"/>
        <end position="706"/>
    </location>
</feature>
<feature type="domain" description="TonB-dependent receptor plug" evidence="18">
    <location>
        <begin position="56"/>
        <end position="156"/>
    </location>
</feature>
<dbReference type="GO" id="GO:0009279">
    <property type="term" value="C:cell outer membrane"/>
    <property type="evidence" value="ECO:0007669"/>
    <property type="project" value="UniProtKB-SubCell"/>
</dbReference>
<dbReference type="GO" id="GO:0015891">
    <property type="term" value="P:siderophore transport"/>
    <property type="evidence" value="ECO:0007669"/>
    <property type="project" value="InterPro"/>
</dbReference>
<gene>
    <name evidence="19" type="ORF">IP90_00733</name>
</gene>
<proteinExistence type="inferred from homology"/>
<name>A0A562LAD8_9GAMM</name>
<evidence type="ECO:0000256" key="11">
    <source>
        <dbReference type="ARBA" id="ARBA00023136"/>
    </source>
</evidence>
<dbReference type="RefSeq" id="WP_144898288.1">
    <property type="nucleotide sequence ID" value="NZ_VLKN01000002.1"/>
</dbReference>
<keyword evidence="7 16" id="KW-0732">Signal</keyword>
<evidence type="ECO:0000256" key="5">
    <source>
        <dbReference type="ARBA" id="ARBA00022496"/>
    </source>
</evidence>
<dbReference type="FunFam" id="2.170.130.10:FF:000001">
    <property type="entry name" value="Catecholate siderophore TonB-dependent receptor"/>
    <property type="match status" value="1"/>
</dbReference>
<accession>A0A562LAD8</accession>
<keyword evidence="9" id="KW-0406">Ion transport</keyword>
<dbReference type="Gene3D" id="2.170.130.10">
    <property type="entry name" value="TonB-dependent receptor, plug domain"/>
    <property type="match status" value="1"/>
</dbReference>
<dbReference type="OrthoDB" id="127311at2"/>
<dbReference type="EMBL" id="VLKN01000002">
    <property type="protein sequence ID" value="TWI04600.1"/>
    <property type="molecule type" value="Genomic_DNA"/>
</dbReference>
<comment type="subcellular location">
    <subcellularLocation>
        <location evidence="1 14">Cell outer membrane</location>
        <topology evidence="1 14">Multi-pass membrane protein</topology>
    </subcellularLocation>
</comment>
<dbReference type="PROSITE" id="PS52016">
    <property type="entry name" value="TONB_DEPENDENT_REC_3"/>
    <property type="match status" value="1"/>
</dbReference>
<dbReference type="InterPro" id="IPR036942">
    <property type="entry name" value="Beta-barrel_TonB_sf"/>
</dbReference>
<evidence type="ECO:0000256" key="15">
    <source>
        <dbReference type="RuleBase" id="RU003357"/>
    </source>
</evidence>
<dbReference type="InterPro" id="IPR010105">
    <property type="entry name" value="TonB_sidphr_rcpt"/>
</dbReference>
<dbReference type="Pfam" id="PF00593">
    <property type="entry name" value="TonB_dep_Rec_b-barrel"/>
    <property type="match status" value="1"/>
</dbReference>
<dbReference type="PANTHER" id="PTHR32552:SF68">
    <property type="entry name" value="FERRICHROME OUTER MEMBRANE TRANSPORTER_PHAGE RECEPTOR"/>
    <property type="match status" value="1"/>
</dbReference>
<evidence type="ECO:0000256" key="12">
    <source>
        <dbReference type="ARBA" id="ARBA00023170"/>
    </source>
</evidence>
<evidence type="ECO:0000256" key="1">
    <source>
        <dbReference type="ARBA" id="ARBA00004571"/>
    </source>
</evidence>
<evidence type="ECO:0000256" key="6">
    <source>
        <dbReference type="ARBA" id="ARBA00022692"/>
    </source>
</evidence>
<dbReference type="SUPFAM" id="SSF56935">
    <property type="entry name" value="Porins"/>
    <property type="match status" value="1"/>
</dbReference>
<evidence type="ECO:0000256" key="10">
    <source>
        <dbReference type="ARBA" id="ARBA00023077"/>
    </source>
</evidence>
<dbReference type="Proteomes" id="UP000315167">
    <property type="component" value="Unassembled WGS sequence"/>
</dbReference>
<reference evidence="19 20" key="1">
    <citation type="journal article" date="2015" name="Stand. Genomic Sci.">
        <title>Genomic Encyclopedia of Bacterial and Archaeal Type Strains, Phase III: the genomes of soil and plant-associated and newly described type strains.</title>
        <authorList>
            <person name="Whitman W.B."/>
            <person name="Woyke T."/>
            <person name="Klenk H.P."/>
            <person name="Zhou Y."/>
            <person name="Lilburn T.G."/>
            <person name="Beck B.J."/>
            <person name="De Vos P."/>
            <person name="Vandamme P."/>
            <person name="Eisen J.A."/>
            <person name="Garrity G."/>
            <person name="Hugenholtz P."/>
            <person name="Kyrpides N.C."/>
        </authorList>
    </citation>
    <scope>NUCLEOTIDE SEQUENCE [LARGE SCALE GENOMIC DNA]</scope>
    <source>
        <strain evidence="19 20">CGMCC 1.10821</strain>
    </source>
</reference>
<comment type="caution">
    <text evidence="19">The sequence shown here is derived from an EMBL/GenBank/DDBJ whole genome shotgun (WGS) entry which is preliminary data.</text>
</comment>
<keyword evidence="20" id="KW-1185">Reference proteome</keyword>
<evidence type="ECO:0000256" key="16">
    <source>
        <dbReference type="SAM" id="SignalP"/>
    </source>
</evidence>
<dbReference type="InterPro" id="IPR012910">
    <property type="entry name" value="Plug_dom"/>
</dbReference>
<dbReference type="NCBIfam" id="TIGR01783">
    <property type="entry name" value="TonB-siderophor"/>
    <property type="match status" value="1"/>
</dbReference>
<dbReference type="CDD" id="cd01347">
    <property type="entry name" value="ligand_gated_channel"/>
    <property type="match status" value="1"/>
</dbReference>
<keyword evidence="6 14" id="KW-0812">Transmembrane</keyword>
<evidence type="ECO:0000259" key="17">
    <source>
        <dbReference type="Pfam" id="PF00593"/>
    </source>
</evidence>
<feature type="domain" description="TonB-dependent receptor-like beta-barrel" evidence="17">
    <location>
        <begin position="229"/>
        <end position="675"/>
    </location>
</feature>
<dbReference type="PANTHER" id="PTHR32552">
    <property type="entry name" value="FERRICHROME IRON RECEPTOR-RELATED"/>
    <property type="match status" value="1"/>
</dbReference>
<dbReference type="GO" id="GO:0015344">
    <property type="term" value="F:siderophore uptake transmembrane transporter activity"/>
    <property type="evidence" value="ECO:0007669"/>
    <property type="project" value="TreeGrafter"/>
</dbReference>
<evidence type="ECO:0000256" key="4">
    <source>
        <dbReference type="ARBA" id="ARBA00022452"/>
    </source>
</evidence>